<keyword evidence="2" id="KW-0175">Coiled coil</keyword>
<dbReference type="CDD" id="cd12797">
    <property type="entry name" value="M23_peptidase"/>
    <property type="match status" value="1"/>
</dbReference>
<dbReference type="InterPro" id="IPR016047">
    <property type="entry name" value="M23ase_b-sheet_dom"/>
</dbReference>
<reference evidence="7" key="1">
    <citation type="submission" date="2017-04" db="EMBL/GenBank/DDBJ databases">
        <title>Function of individual gut microbiota members based on whole genome sequencing of pure cultures obtained from chicken caecum.</title>
        <authorList>
            <person name="Medvecky M."/>
            <person name="Cejkova D."/>
            <person name="Polansky O."/>
            <person name="Karasova D."/>
            <person name="Kubasova T."/>
            <person name="Cizek A."/>
            <person name="Rychlik I."/>
        </authorList>
    </citation>
    <scope>NUCLEOTIDE SEQUENCE [LARGE SCALE GENOMIC DNA]</scope>
    <source>
        <strain evidence="7">An179</strain>
    </source>
</reference>
<evidence type="ECO:0000256" key="1">
    <source>
        <dbReference type="ARBA" id="ARBA00022729"/>
    </source>
</evidence>
<evidence type="ECO:0000259" key="4">
    <source>
        <dbReference type="Pfam" id="PF01551"/>
    </source>
</evidence>
<feature type="coiled-coil region" evidence="2">
    <location>
        <begin position="36"/>
        <end position="119"/>
    </location>
</feature>
<feature type="coiled-coil region" evidence="2">
    <location>
        <begin position="166"/>
        <end position="249"/>
    </location>
</feature>
<dbReference type="Gene3D" id="2.70.70.10">
    <property type="entry name" value="Glucose Permease (Domain IIA)"/>
    <property type="match status" value="1"/>
</dbReference>
<dbReference type="InterPro" id="IPR050570">
    <property type="entry name" value="Cell_wall_metabolism_enzyme"/>
</dbReference>
<evidence type="ECO:0000313" key="7">
    <source>
        <dbReference type="Proteomes" id="UP000195326"/>
    </source>
</evidence>
<name>A0A1Y4LYL5_9FIRM</name>
<proteinExistence type="predicted"/>
<dbReference type="Gene3D" id="6.10.250.3150">
    <property type="match status" value="1"/>
</dbReference>
<dbReference type="SUPFAM" id="SSF51261">
    <property type="entry name" value="Duplicated hybrid motif"/>
    <property type="match status" value="1"/>
</dbReference>
<protein>
    <submittedName>
        <fullName evidence="6">Uncharacterized protein</fullName>
    </submittedName>
</protein>
<dbReference type="Pfam" id="PF24568">
    <property type="entry name" value="CC_PcsB"/>
    <property type="match status" value="1"/>
</dbReference>
<organism evidence="6 7">
    <name type="scientific">Butyricicoccus pullicaecorum</name>
    <dbReference type="NCBI Taxonomy" id="501571"/>
    <lineage>
        <taxon>Bacteria</taxon>
        <taxon>Bacillati</taxon>
        <taxon>Bacillota</taxon>
        <taxon>Clostridia</taxon>
        <taxon>Eubacteriales</taxon>
        <taxon>Butyricicoccaceae</taxon>
        <taxon>Butyricicoccus</taxon>
    </lineage>
</organism>
<dbReference type="AlphaFoldDB" id="A0A1Y4LYL5"/>
<dbReference type="InterPro" id="IPR011055">
    <property type="entry name" value="Dup_hybrid_motif"/>
</dbReference>
<dbReference type="RefSeq" id="WP_087414298.1">
    <property type="nucleotide sequence ID" value="NZ_NFKL01000003.1"/>
</dbReference>
<accession>A0A1Y4LYL5</accession>
<dbReference type="PANTHER" id="PTHR21666">
    <property type="entry name" value="PEPTIDASE-RELATED"/>
    <property type="match status" value="1"/>
</dbReference>
<dbReference type="STRING" id="501571.GCA_900143195_00468"/>
<dbReference type="PANTHER" id="PTHR21666:SF270">
    <property type="entry name" value="MUREIN HYDROLASE ACTIVATOR ENVC"/>
    <property type="match status" value="1"/>
</dbReference>
<keyword evidence="1 3" id="KW-0732">Signal</keyword>
<dbReference type="EMBL" id="NFKL01000003">
    <property type="protein sequence ID" value="OUP60191.1"/>
    <property type="molecule type" value="Genomic_DNA"/>
</dbReference>
<feature type="signal peptide" evidence="3">
    <location>
        <begin position="1"/>
        <end position="26"/>
    </location>
</feature>
<gene>
    <name evidence="6" type="ORF">B5F15_02725</name>
</gene>
<evidence type="ECO:0000259" key="5">
    <source>
        <dbReference type="Pfam" id="PF24568"/>
    </source>
</evidence>
<evidence type="ECO:0000256" key="3">
    <source>
        <dbReference type="SAM" id="SignalP"/>
    </source>
</evidence>
<feature type="domain" description="Peptidoglycan hydrolase PcsB coiled-coil" evidence="5">
    <location>
        <begin position="110"/>
        <end position="178"/>
    </location>
</feature>
<feature type="domain" description="M23ase beta-sheet core" evidence="4">
    <location>
        <begin position="297"/>
        <end position="391"/>
    </location>
</feature>
<comment type="caution">
    <text evidence="6">The sequence shown here is derived from an EMBL/GenBank/DDBJ whole genome shotgun (WGS) entry which is preliminary data.</text>
</comment>
<evidence type="ECO:0000313" key="6">
    <source>
        <dbReference type="EMBL" id="OUP60191.1"/>
    </source>
</evidence>
<dbReference type="InterPro" id="IPR057309">
    <property type="entry name" value="PcsB_CC"/>
</dbReference>
<sequence length="396" mass="43283">MNKTIRKITAAGIIAALMAGMLPGTGSVPTAEAASKSQLQNRLAELKSARAEANAAVKALEGEAEKYSEKIAALDYQIQSTRAQLNTTQKIIDTLTEDIEEKQVELDETVKELDDKQELFETRIRVMYENGDTTYMEVLLSSEDFSDMLTNMEIVSQIMDYDKKVVEEYKALKLSIEQQKASLESDRKEQQDYADDLKVAYEEIEAQKKEYKALKAKVDSNIELKKAEAERMLREQEQINDEIAELSRKEAAAASSSGGGGGGKVYSGSMTWPCPSYNRISSPYGYRTHPISGTRKLHKGLDISASSGNPVIAAASGTVVKSYFSSSYGNYVVISHGGGVMTAYAHMTRRLVSVGERVAAGQQVGTVGSTGNSTGPHLHFEVYVGGSTVNPMNYFN</sequence>
<dbReference type="Proteomes" id="UP000195326">
    <property type="component" value="Unassembled WGS sequence"/>
</dbReference>
<evidence type="ECO:0000256" key="2">
    <source>
        <dbReference type="SAM" id="Coils"/>
    </source>
</evidence>
<feature type="chain" id="PRO_5039463781" evidence="3">
    <location>
        <begin position="27"/>
        <end position="396"/>
    </location>
</feature>
<dbReference type="GO" id="GO:0004222">
    <property type="term" value="F:metalloendopeptidase activity"/>
    <property type="evidence" value="ECO:0007669"/>
    <property type="project" value="TreeGrafter"/>
</dbReference>
<dbReference type="Pfam" id="PF01551">
    <property type="entry name" value="Peptidase_M23"/>
    <property type="match status" value="1"/>
</dbReference>